<organism evidence="7 8">
    <name type="scientific">Cyclocybe aegerita</name>
    <name type="common">Black poplar mushroom</name>
    <name type="synonym">Agrocybe aegerita</name>
    <dbReference type="NCBI Taxonomy" id="1973307"/>
    <lineage>
        <taxon>Eukaryota</taxon>
        <taxon>Fungi</taxon>
        <taxon>Dikarya</taxon>
        <taxon>Basidiomycota</taxon>
        <taxon>Agaricomycotina</taxon>
        <taxon>Agaricomycetes</taxon>
        <taxon>Agaricomycetidae</taxon>
        <taxon>Agaricales</taxon>
        <taxon>Agaricineae</taxon>
        <taxon>Bolbitiaceae</taxon>
        <taxon>Cyclocybe</taxon>
    </lineage>
</organism>
<dbReference type="EMBL" id="CACVBS010000024">
    <property type="protein sequence ID" value="CAA7259556.1"/>
    <property type="molecule type" value="Genomic_DNA"/>
</dbReference>
<comment type="subcellular location">
    <subcellularLocation>
        <location evidence="1">Membrane</location>
    </subcellularLocation>
</comment>
<feature type="compositionally biased region" description="Basic and acidic residues" evidence="5">
    <location>
        <begin position="472"/>
        <end position="482"/>
    </location>
</feature>
<dbReference type="InterPro" id="IPR000626">
    <property type="entry name" value="Ubiquitin-like_dom"/>
</dbReference>
<dbReference type="PROSITE" id="PS50053">
    <property type="entry name" value="UBIQUITIN_2"/>
    <property type="match status" value="1"/>
</dbReference>
<sequence>MSLVDIRVDLPSYSRSFVVQVPPSSSVLRVKQEIQEACPGQPRPEGQRLIWRGRLLADDELVENLWKAEPKIVHLAVHPSAWSSVPPEIPQPPLQSQPQPLPTPTPTYNIPRNPYVFPRNTITPRIEFTVAPQRPIMAYVLYKHQRALSTLSSAVQPPVELHNLSLCRMIAHQTLEKNGWKWPDVLDEEFPAPSEGGLQYESTLVDGKPYLRLVEESGSQPTPVQEHALKVLTYTFSILNMTLPTSPPMRTVHTQSVPVPPHVNQLLQQLGLPQMRPANANINPVVNPNPILPEIREIPIRPLLAPLMMLIFRTTLLLYFVAPARKPIFGVLILAWMLYEIWQPIRNALLRNALNRLPENQRQANNGAEARPGQGNQAQQPNIPGAVGARPVAGVPARLPLAGRTLDQQVAVIFDNLANMNLADEELILNAPAGTPAPEPGLGHKIMTFTSLLVTTLHPAIWNRRRMALRRREGTIRTEADMRNSTPPPTDDDGDSTPGQEVNNRAAEIRQELQAQYDRRPRWIQQYMQRVVEEDWVDDSD</sequence>
<dbReference type="PANTHER" id="PTHR12943">
    <property type="entry name" value="HOMOCYSTEINE-RESPONSIVE ENDOPLASMIC RETICULUM-RESIDENT UNIQUITIN-LIKE DOMAIN HERPUD PROTEIN FAMILY MEMBER"/>
    <property type="match status" value="1"/>
</dbReference>
<evidence type="ECO:0000256" key="2">
    <source>
        <dbReference type="ARBA" id="ARBA00022692"/>
    </source>
</evidence>
<gene>
    <name evidence="7" type="ORF">AAE3_LOCUS1552</name>
</gene>
<keyword evidence="4" id="KW-0472">Membrane</keyword>
<name>A0A8S0W6Y1_CYCAE</name>
<protein>
    <recommendedName>
        <fullName evidence="6">Ubiquitin-like domain-containing protein</fullName>
    </recommendedName>
</protein>
<dbReference type="Gene3D" id="3.10.20.90">
    <property type="entry name" value="Phosphatidylinositol 3-kinase Catalytic Subunit, Chain A, domain 1"/>
    <property type="match status" value="1"/>
</dbReference>
<dbReference type="SUPFAM" id="SSF54236">
    <property type="entry name" value="Ubiquitin-like"/>
    <property type="match status" value="1"/>
</dbReference>
<evidence type="ECO:0000256" key="4">
    <source>
        <dbReference type="ARBA" id="ARBA00023136"/>
    </source>
</evidence>
<dbReference type="InterPro" id="IPR029071">
    <property type="entry name" value="Ubiquitin-like_domsf"/>
</dbReference>
<evidence type="ECO:0000256" key="1">
    <source>
        <dbReference type="ARBA" id="ARBA00004370"/>
    </source>
</evidence>
<proteinExistence type="predicted"/>
<evidence type="ECO:0000313" key="7">
    <source>
        <dbReference type="EMBL" id="CAA7259556.1"/>
    </source>
</evidence>
<feature type="region of interest" description="Disordered" evidence="5">
    <location>
        <begin position="86"/>
        <end position="112"/>
    </location>
</feature>
<feature type="region of interest" description="Disordered" evidence="5">
    <location>
        <begin position="472"/>
        <end position="506"/>
    </location>
</feature>
<evidence type="ECO:0000313" key="8">
    <source>
        <dbReference type="Proteomes" id="UP000467700"/>
    </source>
</evidence>
<evidence type="ECO:0000256" key="5">
    <source>
        <dbReference type="SAM" id="MobiDB-lite"/>
    </source>
</evidence>
<dbReference type="OrthoDB" id="21589at2759"/>
<keyword evidence="3" id="KW-1133">Transmembrane helix</keyword>
<feature type="compositionally biased region" description="Pro residues" evidence="5">
    <location>
        <begin position="87"/>
        <end position="105"/>
    </location>
</feature>
<evidence type="ECO:0000259" key="6">
    <source>
        <dbReference type="PROSITE" id="PS50053"/>
    </source>
</evidence>
<keyword evidence="2" id="KW-0812">Transmembrane</keyword>
<dbReference type="GO" id="GO:0030968">
    <property type="term" value="P:endoplasmic reticulum unfolded protein response"/>
    <property type="evidence" value="ECO:0007669"/>
    <property type="project" value="TreeGrafter"/>
</dbReference>
<dbReference type="PANTHER" id="PTHR12943:SF27">
    <property type="entry name" value="HOMOCYSTEINE-INDUCED ENDOPLASMIC RETICULUM PROTEIN, ISOFORM A"/>
    <property type="match status" value="1"/>
</dbReference>
<dbReference type="GO" id="GO:0016020">
    <property type="term" value="C:membrane"/>
    <property type="evidence" value="ECO:0007669"/>
    <property type="project" value="UniProtKB-SubCell"/>
</dbReference>
<dbReference type="Proteomes" id="UP000467700">
    <property type="component" value="Unassembled WGS sequence"/>
</dbReference>
<feature type="region of interest" description="Disordered" evidence="5">
    <location>
        <begin position="364"/>
        <end position="389"/>
    </location>
</feature>
<dbReference type="AlphaFoldDB" id="A0A8S0W6Y1"/>
<reference evidence="7 8" key="1">
    <citation type="submission" date="2020-01" db="EMBL/GenBank/DDBJ databases">
        <authorList>
            <person name="Gupta K D."/>
        </authorList>
    </citation>
    <scope>NUCLEOTIDE SEQUENCE [LARGE SCALE GENOMIC DNA]</scope>
</reference>
<accession>A0A8S0W6Y1</accession>
<comment type="caution">
    <text evidence="7">The sequence shown here is derived from an EMBL/GenBank/DDBJ whole genome shotgun (WGS) entry which is preliminary data.</text>
</comment>
<dbReference type="Pfam" id="PF00240">
    <property type="entry name" value="ubiquitin"/>
    <property type="match status" value="1"/>
</dbReference>
<evidence type="ECO:0000256" key="3">
    <source>
        <dbReference type="ARBA" id="ARBA00022989"/>
    </source>
</evidence>
<keyword evidence="8" id="KW-1185">Reference proteome</keyword>
<dbReference type="InterPro" id="IPR039751">
    <property type="entry name" value="HERPUD1/2"/>
</dbReference>
<feature type="domain" description="Ubiquitin-like" evidence="6">
    <location>
        <begin position="4"/>
        <end position="77"/>
    </location>
</feature>